<dbReference type="PANTHER" id="PTHR45797">
    <property type="entry name" value="RAD54-LIKE"/>
    <property type="match status" value="1"/>
</dbReference>
<dbReference type="KEGG" id="goe:100907712"/>
<evidence type="ECO:0000313" key="12">
    <source>
        <dbReference type="Proteomes" id="UP000694867"/>
    </source>
</evidence>
<dbReference type="Gene3D" id="3.40.50.10810">
    <property type="entry name" value="Tandem AAA-ATPase domain"/>
    <property type="match status" value="1"/>
</dbReference>
<feature type="compositionally biased region" description="Acidic residues" evidence="9">
    <location>
        <begin position="268"/>
        <end position="285"/>
    </location>
</feature>
<proteinExistence type="inferred from homology"/>
<keyword evidence="4" id="KW-0378">Hydrolase</keyword>
<feature type="compositionally biased region" description="Basic and acidic residues" evidence="9">
    <location>
        <begin position="574"/>
        <end position="585"/>
    </location>
</feature>
<dbReference type="Pfam" id="PF00176">
    <property type="entry name" value="SNF2-rel_dom"/>
    <property type="match status" value="1"/>
</dbReference>
<feature type="compositionally biased region" description="Acidic residues" evidence="9">
    <location>
        <begin position="422"/>
        <end position="431"/>
    </location>
</feature>
<keyword evidence="3" id="KW-0547">Nucleotide-binding</keyword>
<dbReference type="RefSeq" id="XP_003743519.1">
    <property type="nucleotide sequence ID" value="XM_003743471.1"/>
</dbReference>
<feature type="domain" description="Helicase C-terminal" evidence="11">
    <location>
        <begin position="1118"/>
        <end position="1288"/>
    </location>
</feature>
<protein>
    <submittedName>
        <fullName evidence="13">Transcriptional regulator ATRX</fullName>
    </submittedName>
</protein>
<dbReference type="GO" id="GO:0016887">
    <property type="term" value="F:ATP hydrolysis activity"/>
    <property type="evidence" value="ECO:0007669"/>
    <property type="project" value="InterPro"/>
</dbReference>
<feature type="domain" description="Helicase ATP-binding" evidence="10">
    <location>
        <begin position="734"/>
        <end position="937"/>
    </location>
</feature>
<dbReference type="CDD" id="cd18007">
    <property type="entry name" value="DEXHc_ATRX-like"/>
    <property type="match status" value="1"/>
</dbReference>
<dbReference type="GO" id="GO:0003677">
    <property type="term" value="F:DNA binding"/>
    <property type="evidence" value="ECO:0007669"/>
    <property type="project" value="UniProtKB-KW"/>
</dbReference>
<keyword evidence="6" id="KW-0067">ATP-binding</keyword>
<evidence type="ECO:0000256" key="3">
    <source>
        <dbReference type="ARBA" id="ARBA00022741"/>
    </source>
</evidence>
<comment type="similarity">
    <text evidence="2">Belongs to the SNF2/RAD54 helicase family.</text>
</comment>
<dbReference type="PROSITE" id="PS51194">
    <property type="entry name" value="HELICASE_CTER"/>
    <property type="match status" value="1"/>
</dbReference>
<feature type="compositionally biased region" description="Basic and acidic residues" evidence="9">
    <location>
        <begin position="546"/>
        <end position="555"/>
    </location>
</feature>
<accession>A0AAJ6VXH1</accession>
<organism evidence="12 13">
    <name type="scientific">Galendromus occidentalis</name>
    <name type="common">western predatory mite</name>
    <dbReference type="NCBI Taxonomy" id="34638"/>
    <lineage>
        <taxon>Eukaryota</taxon>
        <taxon>Metazoa</taxon>
        <taxon>Ecdysozoa</taxon>
        <taxon>Arthropoda</taxon>
        <taxon>Chelicerata</taxon>
        <taxon>Arachnida</taxon>
        <taxon>Acari</taxon>
        <taxon>Parasitiformes</taxon>
        <taxon>Mesostigmata</taxon>
        <taxon>Gamasina</taxon>
        <taxon>Phytoseioidea</taxon>
        <taxon>Phytoseiidae</taxon>
        <taxon>Typhlodrominae</taxon>
        <taxon>Galendromus</taxon>
    </lineage>
</organism>
<feature type="compositionally biased region" description="Acidic residues" evidence="9">
    <location>
        <begin position="532"/>
        <end position="545"/>
    </location>
</feature>
<reference evidence="13" key="1">
    <citation type="submission" date="2025-08" db="UniProtKB">
        <authorList>
            <consortium name="RefSeq"/>
        </authorList>
    </citation>
    <scope>IDENTIFICATION</scope>
</reference>
<evidence type="ECO:0000256" key="5">
    <source>
        <dbReference type="ARBA" id="ARBA00022806"/>
    </source>
</evidence>
<keyword evidence="7" id="KW-0238">DNA-binding</keyword>
<evidence type="ECO:0000259" key="11">
    <source>
        <dbReference type="PROSITE" id="PS51194"/>
    </source>
</evidence>
<evidence type="ECO:0000256" key="4">
    <source>
        <dbReference type="ARBA" id="ARBA00022801"/>
    </source>
</evidence>
<dbReference type="SMART" id="SM00490">
    <property type="entry name" value="HELICc"/>
    <property type="match status" value="1"/>
</dbReference>
<dbReference type="InterPro" id="IPR001650">
    <property type="entry name" value="Helicase_C-like"/>
</dbReference>
<dbReference type="Proteomes" id="UP000694867">
    <property type="component" value="Unplaced"/>
</dbReference>
<dbReference type="Pfam" id="PF00271">
    <property type="entry name" value="Helicase_C"/>
    <property type="match status" value="1"/>
</dbReference>
<evidence type="ECO:0000256" key="1">
    <source>
        <dbReference type="ARBA" id="ARBA00004123"/>
    </source>
</evidence>
<gene>
    <name evidence="13" type="primary">LOC100907712</name>
</gene>
<dbReference type="PANTHER" id="PTHR45797:SF3">
    <property type="entry name" value="TRANSCRIPTIONAL REGULATOR ATRX HOMOLOG"/>
    <property type="match status" value="1"/>
</dbReference>
<evidence type="ECO:0000313" key="13">
    <source>
        <dbReference type="RefSeq" id="XP_003743519.1"/>
    </source>
</evidence>
<evidence type="ECO:0000256" key="2">
    <source>
        <dbReference type="ARBA" id="ARBA00007025"/>
    </source>
</evidence>
<dbReference type="GO" id="GO:0005634">
    <property type="term" value="C:nucleus"/>
    <property type="evidence" value="ECO:0007669"/>
    <property type="project" value="UniProtKB-SubCell"/>
</dbReference>
<keyword evidence="8" id="KW-0539">Nucleus</keyword>
<dbReference type="InterPro" id="IPR038718">
    <property type="entry name" value="SNF2-like_sf"/>
</dbReference>
<dbReference type="GO" id="GO:0005524">
    <property type="term" value="F:ATP binding"/>
    <property type="evidence" value="ECO:0007669"/>
    <property type="project" value="UniProtKB-KW"/>
</dbReference>
<comment type="subcellular location">
    <subcellularLocation>
        <location evidence="1">Nucleus</location>
    </subcellularLocation>
</comment>
<evidence type="ECO:0000259" key="10">
    <source>
        <dbReference type="PROSITE" id="PS51192"/>
    </source>
</evidence>
<keyword evidence="5" id="KW-0347">Helicase</keyword>
<dbReference type="Gene3D" id="3.40.50.300">
    <property type="entry name" value="P-loop containing nucleotide triphosphate hydrolases"/>
    <property type="match status" value="1"/>
</dbReference>
<dbReference type="SMART" id="SM00487">
    <property type="entry name" value="DEXDc"/>
    <property type="match status" value="1"/>
</dbReference>
<dbReference type="GO" id="GO:0004386">
    <property type="term" value="F:helicase activity"/>
    <property type="evidence" value="ECO:0007669"/>
    <property type="project" value="UniProtKB-KW"/>
</dbReference>
<feature type="compositionally biased region" description="Acidic residues" evidence="9">
    <location>
        <begin position="381"/>
        <end position="394"/>
    </location>
</feature>
<evidence type="ECO:0000256" key="8">
    <source>
        <dbReference type="ARBA" id="ARBA00023242"/>
    </source>
</evidence>
<dbReference type="GeneID" id="100907712"/>
<dbReference type="InterPro" id="IPR027417">
    <property type="entry name" value="P-loop_NTPase"/>
</dbReference>
<dbReference type="InterPro" id="IPR000330">
    <property type="entry name" value="SNF2_N"/>
</dbReference>
<feature type="compositionally biased region" description="Basic and acidic residues" evidence="9">
    <location>
        <begin position="452"/>
        <end position="479"/>
    </location>
</feature>
<dbReference type="InterPro" id="IPR044574">
    <property type="entry name" value="ARIP4-like"/>
</dbReference>
<dbReference type="InterPro" id="IPR014001">
    <property type="entry name" value="Helicase_ATP-bd"/>
</dbReference>
<dbReference type="PROSITE" id="PS51192">
    <property type="entry name" value="HELICASE_ATP_BIND_1"/>
    <property type="match status" value="1"/>
</dbReference>
<keyword evidence="12" id="KW-1185">Reference proteome</keyword>
<dbReference type="InterPro" id="IPR049730">
    <property type="entry name" value="SNF2/RAD54-like_C"/>
</dbReference>
<evidence type="ECO:0000256" key="7">
    <source>
        <dbReference type="ARBA" id="ARBA00023125"/>
    </source>
</evidence>
<dbReference type="SUPFAM" id="SSF52540">
    <property type="entry name" value="P-loop containing nucleoside triphosphate hydrolases"/>
    <property type="match status" value="2"/>
</dbReference>
<name>A0AAJ6VXH1_9ACAR</name>
<feature type="region of interest" description="Disordered" evidence="9">
    <location>
        <begin position="229"/>
        <end position="591"/>
    </location>
</feature>
<feature type="compositionally biased region" description="Basic and acidic residues" evidence="9">
    <location>
        <begin position="229"/>
        <end position="243"/>
    </location>
</feature>
<evidence type="ECO:0000256" key="9">
    <source>
        <dbReference type="SAM" id="MobiDB-lite"/>
    </source>
</evidence>
<dbReference type="CDD" id="cd18793">
    <property type="entry name" value="SF2_C_SNF"/>
    <property type="match status" value="1"/>
</dbReference>
<sequence>MGGDGDSRKTVQFFNKSAEANRLTIEWFVNHNAVCCICRRALDAYETKDLHKHPRLQVIICSECFPEGGEESSNGRSCIWCCHETSRQQVGGDASRSRICRTAECTNTICDRCLRGNFTKTQVEEMLVEWKCFECDPSIIEPHRLYADCLLEFARTFRKPVIPSQRSRAVPTGDLRTRFLSSIRDLLNHVKEDLPRNDLFTANLEDHIKLAQSLRTELSRPQISFIKQEPEATTRIIEPRETQSADPAPPEIRNDIGCSGMAMKSEVLEDPDEHEQIESLSSEEEMLGRITVKRDPEATQPLPRTRRASSDADSNETLRLDNDLSSNGKSAATADDDELSRLLGDVNRRHWNGKDPGIANAQAKKAPARKEKKTEQPFLSSDDESIVSASDDELNPSCSQDDGALTVPSDDEAVAGSSPRDEDNDDNEEDFFNPKERSKLDTSSGEESAEETPEKSSEAKASKKVDEGVEKPEDKTAKEPRRRKSLPAIPSVSTSEPKTAEKKKIGRSKKSGNKRELSSDSESEIELHSDLESADMEEVQPADELDQSRKESDRPAKKKQRVVSLVSDDSESDADAKEKSNDPSPKKFTKQNVKILESSATAGKDTCHIISSDDEDFVQPIHPVPVKTESGTHVGRKNIKELLTGSQLSKVTIEANKREKERTRRIEEMQRKYNDFAKKGGDEGEDVQCILEFDLATKEPLVQVHPQLSRRMKSHQVEGVKFLYTNLVETIAKLREKSPGTGAILGHCMGLGKTFQVVCFLHTLMTHKDLRGYFKTVLVISPLNVIATWQEEISRWVDRDPKITEKLKQFSLHNESNQRLRAAMLSKWQRSGGIMLMTPSLLVSLLGRETDAGKNKRTKNKQPLDPELRKQFLAHLCLPGPNLLIVDEGHTLKRSSTQLTQIVDTMIKTTRKILLTGTPLQNNLTEYYTMVSIVSPHLLGTKAEYRNRFENPITNGQYKNSTASDIRKMRQRASVLKKLLENVVHRRDLSVLQSILPPRHDYVITIRLSKMQELLYEKFLGLLVSKSGEQGSEPSLRRLLQDFVLLRSVWTHPKLLTMPKKTLQRERKNATVADMLTFDAIAPEPNSEIINKDWFKPFVEGKNVDDITLGPKIFVLCDIIQNCHMIGDKLVVFCTQLSALDLVEFLLRIMNDNHIGEGRWSKDIDYFRMDGSTSAEDRHRFFKIFNDPKNTRARLFLVSTNAGKLGSTLVGANRMVLLDTSWNPADDNQAVYRIYRIGQSKPVYIYRFVSFGTMEEKIYARNILKESQSCRVLDDSNMERHFTHEDVRDLYTFTPYNEANRKTPSVPEDMMLAELILRHPDLIANVHKHQQMLQNLEDDMSEEDRRIAWDEYQREKEEPPPQPTAPTPSPMLANLAEINNASNVERTVLYFHEYWRRDGVTDKDRLRTAAPFRNAVGSSLHESERRATELNRTLVDVLKRQSQGQDVSELSSLVKIARDRQERMKKLRELLQNIDQFVARSTQTLIPRDAH</sequence>
<evidence type="ECO:0000256" key="6">
    <source>
        <dbReference type="ARBA" id="ARBA00022840"/>
    </source>
</evidence>